<feature type="domain" description="EamA" evidence="7">
    <location>
        <begin position="377"/>
        <end position="466"/>
    </location>
</feature>
<accession>A0ABD3QE46</accession>
<evidence type="ECO:0000313" key="9">
    <source>
        <dbReference type="Proteomes" id="UP001530400"/>
    </source>
</evidence>
<sequence length="482" mass="52053">MSVKSTRGHTYSSTQGLSQSLLTMSLGSRVRLRRRSDLQQHDLKERSGAVEALTDVSTDEESLESIIDDKTLDAKSSSNGPMLWGVPVQSIILLNIAAIIWGTQHAVIKSVVDNISIGPDATIKEWLRGAFGEHDTAVGAVNDGDAAAYFTLARFGLAALLASPYTPGVGSIMQRIKGRVSDDAEEFDAEETAALTNRDHSLVTSTKDEKPIISDQNLLTWRYGLELGIYMFLGYAFQAVGLETTTASRSGFLLYLNVKLVPFFSFMIFGKRIRTSTWISALVAFLGTALLTLDNSGEMNSDMSFVLNTGDLWSIAAAGASAMFILRTEAASKAVSKSSELNAASLWTVSLLSFIWTLSITSQNVLADGDLATNAHMAATTIRQTIHATLSTFIDHPLQMFYLSAVTTTLANFIQSKGQRDLSAERASIIYAMDPVYGAFVANLLLGEQLGTIGWIGSGLIFAAAATNAIFDFGPSDDDYKR</sequence>
<comment type="subcellular location">
    <subcellularLocation>
        <location evidence="1">Cell membrane</location>
        <topology evidence="1">Multi-pass membrane protein</topology>
    </subcellularLocation>
</comment>
<name>A0ABD3QE46_9STRA</name>
<comment type="caution">
    <text evidence="8">The sequence shown here is derived from an EMBL/GenBank/DDBJ whole genome shotgun (WGS) entry which is preliminary data.</text>
</comment>
<evidence type="ECO:0000256" key="6">
    <source>
        <dbReference type="SAM" id="Phobius"/>
    </source>
</evidence>
<keyword evidence="2" id="KW-1003">Cell membrane</keyword>
<feature type="transmembrane region" description="Helical" evidence="6">
    <location>
        <begin position="346"/>
        <end position="367"/>
    </location>
</feature>
<feature type="transmembrane region" description="Helical" evidence="6">
    <location>
        <begin position="305"/>
        <end position="326"/>
    </location>
</feature>
<evidence type="ECO:0000256" key="1">
    <source>
        <dbReference type="ARBA" id="ARBA00004651"/>
    </source>
</evidence>
<feature type="transmembrane region" description="Helical" evidence="6">
    <location>
        <begin position="452"/>
        <end position="473"/>
    </location>
</feature>
<dbReference type="InterPro" id="IPR000620">
    <property type="entry name" value="EamA_dom"/>
</dbReference>
<keyword evidence="9" id="KW-1185">Reference proteome</keyword>
<evidence type="ECO:0000256" key="4">
    <source>
        <dbReference type="ARBA" id="ARBA00022989"/>
    </source>
</evidence>
<reference evidence="8 9" key="1">
    <citation type="submission" date="2024-10" db="EMBL/GenBank/DDBJ databases">
        <title>Updated reference genomes for cyclostephanoid diatoms.</title>
        <authorList>
            <person name="Roberts W.R."/>
            <person name="Alverson A.J."/>
        </authorList>
    </citation>
    <scope>NUCLEOTIDE SEQUENCE [LARGE SCALE GENOMIC DNA]</scope>
    <source>
        <strain evidence="8 9">AJA010-31</strain>
    </source>
</reference>
<gene>
    <name evidence="8" type="ORF">ACHAWO_014006</name>
</gene>
<feature type="transmembrane region" description="Helical" evidence="6">
    <location>
        <begin position="276"/>
        <end position="293"/>
    </location>
</feature>
<dbReference type="GO" id="GO:0005886">
    <property type="term" value="C:plasma membrane"/>
    <property type="evidence" value="ECO:0007669"/>
    <property type="project" value="UniProtKB-SubCell"/>
</dbReference>
<dbReference type="Pfam" id="PF00892">
    <property type="entry name" value="EamA"/>
    <property type="match status" value="2"/>
</dbReference>
<feature type="transmembrane region" description="Helical" evidence="6">
    <location>
        <begin position="427"/>
        <end position="446"/>
    </location>
</feature>
<feature type="transmembrane region" description="Helical" evidence="6">
    <location>
        <begin position="398"/>
        <end position="415"/>
    </location>
</feature>
<dbReference type="PANTHER" id="PTHR42920:SF5">
    <property type="entry name" value="EAMA DOMAIN-CONTAINING PROTEIN"/>
    <property type="match status" value="1"/>
</dbReference>
<dbReference type="InterPro" id="IPR051258">
    <property type="entry name" value="Diverse_Substrate_Transporter"/>
</dbReference>
<proteinExistence type="predicted"/>
<keyword evidence="5 6" id="KW-0472">Membrane</keyword>
<dbReference type="InterPro" id="IPR037185">
    <property type="entry name" value="EmrE-like"/>
</dbReference>
<evidence type="ECO:0000256" key="5">
    <source>
        <dbReference type="ARBA" id="ARBA00023136"/>
    </source>
</evidence>
<feature type="transmembrane region" description="Helical" evidence="6">
    <location>
        <begin position="223"/>
        <end position="240"/>
    </location>
</feature>
<evidence type="ECO:0000313" key="8">
    <source>
        <dbReference type="EMBL" id="KAL3798597.1"/>
    </source>
</evidence>
<dbReference type="AlphaFoldDB" id="A0ABD3QE46"/>
<dbReference type="PANTHER" id="PTHR42920">
    <property type="entry name" value="OS03G0707200 PROTEIN-RELATED"/>
    <property type="match status" value="1"/>
</dbReference>
<feature type="transmembrane region" description="Helical" evidence="6">
    <location>
        <begin position="82"/>
        <end position="101"/>
    </location>
</feature>
<dbReference type="SUPFAM" id="SSF103481">
    <property type="entry name" value="Multidrug resistance efflux transporter EmrE"/>
    <property type="match status" value="2"/>
</dbReference>
<keyword evidence="3 6" id="KW-0812">Transmembrane</keyword>
<keyword evidence="4 6" id="KW-1133">Transmembrane helix</keyword>
<evidence type="ECO:0000256" key="2">
    <source>
        <dbReference type="ARBA" id="ARBA00022475"/>
    </source>
</evidence>
<dbReference type="Proteomes" id="UP001530400">
    <property type="component" value="Unassembled WGS sequence"/>
</dbReference>
<evidence type="ECO:0000259" key="7">
    <source>
        <dbReference type="Pfam" id="PF00892"/>
    </source>
</evidence>
<protein>
    <recommendedName>
        <fullName evidence="7">EamA domain-containing protein</fullName>
    </recommendedName>
</protein>
<evidence type="ECO:0000256" key="3">
    <source>
        <dbReference type="ARBA" id="ARBA00022692"/>
    </source>
</evidence>
<feature type="domain" description="EamA" evidence="7">
    <location>
        <begin position="217"/>
        <end position="292"/>
    </location>
</feature>
<dbReference type="EMBL" id="JALLPJ020000212">
    <property type="protein sequence ID" value="KAL3798597.1"/>
    <property type="molecule type" value="Genomic_DNA"/>
</dbReference>
<organism evidence="8 9">
    <name type="scientific">Cyclotella atomus</name>
    <dbReference type="NCBI Taxonomy" id="382360"/>
    <lineage>
        <taxon>Eukaryota</taxon>
        <taxon>Sar</taxon>
        <taxon>Stramenopiles</taxon>
        <taxon>Ochrophyta</taxon>
        <taxon>Bacillariophyta</taxon>
        <taxon>Coscinodiscophyceae</taxon>
        <taxon>Thalassiosirophycidae</taxon>
        <taxon>Stephanodiscales</taxon>
        <taxon>Stephanodiscaceae</taxon>
        <taxon>Cyclotella</taxon>
    </lineage>
</organism>
<feature type="transmembrane region" description="Helical" evidence="6">
    <location>
        <begin position="252"/>
        <end position="269"/>
    </location>
</feature>